<gene>
    <name evidence="1" type="ORF">P879_03739</name>
</gene>
<keyword evidence="2" id="KW-1185">Reference proteome</keyword>
<comment type="caution">
    <text evidence="1">The sequence shown here is derived from an EMBL/GenBank/DDBJ whole genome shotgun (WGS) entry which is preliminary data.</text>
</comment>
<accession>A0A8T0DUD8</accession>
<reference evidence="1 2" key="1">
    <citation type="submission" date="2019-07" db="EMBL/GenBank/DDBJ databases">
        <title>Annotation for the trematode Paragonimus westermani.</title>
        <authorList>
            <person name="Choi Y.-J."/>
        </authorList>
    </citation>
    <scope>NUCLEOTIDE SEQUENCE [LARGE SCALE GENOMIC DNA]</scope>
    <source>
        <strain evidence="1">180907_Pwestermani</strain>
    </source>
</reference>
<dbReference type="OrthoDB" id="6045055at2759"/>
<dbReference type="EMBL" id="JTDF01000904">
    <property type="protein sequence ID" value="KAF8570804.1"/>
    <property type="molecule type" value="Genomic_DNA"/>
</dbReference>
<proteinExistence type="predicted"/>
<dbReference type="AlphaFoldDB" id="A0A8T0DUD8"/>
<evidence type="ECO:0000313" key="1">
    <source>
        <dbReference type="EMBL" id="KAF8570804.1"/>
    </source>
</evidence>
<dbReference type="Proteomes" id="UP000699462">
    <property type="component" value="Unassembled WGS sequence"/>
</dbReference>
<sequence length="120" mass="13430">MPQGLIVGSVWYQPLVSEVKPLRYSTDTRIAEDYERLPTFVATPAVFTSPVSSPSIYFTMPLTQLANHPDLFLAYTLRKVFILPVHSHDIYANSRQPLNAEAYELAVVFPCGGRANQSQT</sequence>
<name>A0A8T0DUD8_9TREM</name>
<protein>
    <submittedName>
        <fullName evidence="1">Uncharacterized protein</fullName>
    </submittedName>
</protein>
<organism evidence="1 2">
    <name type="scientific">Paragonimus westermani</name>
    <dbReference type="NCBI Taxonomy" id="34504"/>
    <lineage>
        <taxon>Eukaryota</taxon>
        <taxon>Metazoa</taxon>
        <taxon>Spiralia</taxon>
        <taxon>Lophotrochozoa</taxon>
        <taxon>Platyhelminthes</taxon>
        <taxon>Trematoda</taxon>
        <taxon>Digenea</taxon>
        <taxon>Plagiorchiida</taxon>
        <taxon>Troglotremata</taxon>
        <taxon>Troglotrematidae</taxon>
        <taxon>Paragonimus</taxon>
    </lineage>
</organism>
<evidence type="ECO:0000313" key="2">
    <source>
        <dbReference type="Proteomes" id="UP000699462"/>
    </source>
</evidence>